<dbReference type="OrthoDB" id="7187778at2"/>
<proteinExistence type="predicted"/>
<protein>
    <submittedName>
        <fullName evidence="1">Uncharacterized protein</fullName>
    </submittedName>
</protein>
<dbReference type="Proteomes" id="UP000266693">
    <property type="component" value="Unassembled WGS sequence"/>
</dbReference>
<sequence>MTEWMLCKFTEARQVVQLMRVEEAELPEPAVTPVTHFASIRGAEQRAEAVKFLALALPRFESIAWAGHVLEREALDRRLPARDRQALDFALRWLGDPDDARRRAAFEAAEAAGDRAPERLLALAVFFSGGSISMPDLPPVLPPPESSGTFAGAAVLAAAFRSDNPDEVLDRALDLGEAVASNGMDALTAR</sequence>
<gene>
    <name evidence="1" type="ORF">D1610_12845</name>
</gene>
<comment type="caution">
    <text evidence="1">The sequence shown here is derived from an EMBL/GenBank/DDBJ whole genome shotgun (WGS) entry which is preliminary data.</text>
</comment>
<dbReference type="Pfam" id="PF22011">
    <property type="entry name" value="DUF6931"/>
    <property type="match status" value="1"/>
</dbReference>
<keyword evidence="2" id="KW-1185">Reference proteome</keyword>
<name>A0A396RLG2_9SPHN</name>
<accession>A0A396RLG2</accession>
<dbReference type="RefSeq" id="WP_118864590.1">
    <property type="nucleotide sequence ID" value="NZ_QWLV01000006.1"/>
</dbReference>
<dbReference type="AlphaFoldDB" id="A0A396RLG2"/>
<organism evidence="1 2">
    <name type="scientific">Sphingomonas gilva</name>
    <dbReference type="NCBI Taxonomy" id="2305907"/>
    <lineage>
        <taxon>Bacteria</taxon>
        <taxon>Pseudomonadati</taxon>
        <taxon>Pseudomonadota</taxon>
        <taxon>Alphaproteobacteria</taxon>
        <taxon>Sphingomonadales</taxon>
        <taxon>Sphingomonadaceae</taxon>
        <taxon>Sphingomonas</taxon>
    </lineage>
</organism>
<dbReference type="InterPro" id="IPR053855">
    <property type="entry name" value="DUF6931"/>
</dbReference>
<dbReference type="EMBL" id="QWLV01000006">
    <property type="protein sequence ID" value="RHW17009.1"/>
    <property type="molecule type" value="Genomic_DNA"/>
</dbReference>
<evidence type="ECO:0000313" key="2">
    <source>
        <dbReference type="Proteomes" id="UP000266693"/>
    </source>
</evidence>
<reference evidence="1 2" key="1">
    <citation type="submission" date="2018-08" db="EMBL/GenBank/DDBJ databases">
        <title>The multiple taxonomic identification of Sphingomonas gilva.</title>
        <authorList>
            <person name="Zhu D."/>
            <person name="Zheng S."/>
        </authorList>
    </citation>
    <scope>NUCLEOTIDE SEQUENCE [LARGE SCALE GENOMIC DNA]</scope>
    <source>
        <strain evidence="1 2">ZDH117</strain>
    </source>
</reference>
<evidence type="ECO:0000313" key="1">
    <source>
        <dbReference type="EMBL" id="RHW17009.1"/>
    </source>
</evidence>